<reference evidence="2" key="1">
    <citation type="journal article" date="2023" name="Front. Plant Sci.">
        <title>Chromosomal-level genome assembly of Melastoma candidum provides insights into trichome evolution.</title>
        <authorList>
            <person name="Zhong Y."/>
            <person name="Wu W."/>
            <person name="Sun C."/>
            <person name="Zou P."/>
            <person name="Liu Y."/>
            <person name="Dai S."/>
            <person name="Zhou R."/>
        </authorList>
    </citation>
    <scope>NUCLEOTIDE SEQUENCE [LARGE SCALE GENOMIC DNA]</scope>
</reference>
<proteinExistence type="predicted"/>
<dbReference type="Proteomes" id="UP001057402">
    <property type="component" value="Chromosome 7"/>
</dbReference>
<dbReference type="EMBL" id="CM042886">
    <property type="protein sequence ID" value="KAI4341371.1"/>
    <property type="molecule type" value="Genomic_DNA"/>
</dbReference>
<organism evidence="1 2">
    <name type="scientific">Melastoma candidum</name>
    <dbReference type="NCBI Taxonomy" id="119954"/>
    <lineage>
        <taxon>Eukaryota</taxon>
        <taxon>Viridiplantae</taxon>
        <taxon>Streptophyta</taxon>
        <taxon>Embryophyta</taxon>
        <taxon>Tracheophyta</taxon>
        <taxon>Spermatophyta</taxon>
        <taxon>Magnoliopsida</taxon>
        <taxon>eudicotyledons</taxon>
        <taxon>Gunneridae</taxon>
        <taxon>Pentapetalae</taxon>
        <taxon>rosids</taxon>
        <taxon>malvids</taxon>
        <taxon>Myrtales</taxon>
        <taxon>Melastomataceae</taxon>
        <taxon>Melastomatoideae</taxon>
        <taxon>Melastomateae</taxon>
        <taxon>Melastoma</taxon>
    </lineage>
</organism>
<accession>A0ACB9P2N4</accession>
<name>A0ACB9P2N4_9MYRT</name>
<gene>
    <name evidence="1" type="ORF">MLD38_026102</name>
</gene>
<evidence type="ECO:0000313" key="2">
    <source>
        <dbReference type="Proteomes" id="UP001057402"/>
    </source>
</evidence>
<comment type="caution">
    <text evidence="1">The sequence shown here is derived from an EMBL/GenBank/DDBJ whole genome shotgun (WGS) entry which is preliminary data.</text>
</comment>
<keyword evidence="2" id="KW-1185">Reference proteome</keyword>
<sequence length="89" mass="10239">MDRNHHPPAQDDHTHHLHSHCRGKVAGPSSTIVHMQARRKAMRTQSWLIISQARELRAKDMEEHSVMQRTGLPARELKVLFPILSYPSS</sequence>
<protein>
    <submittedName>
        <fullName evidence="1">Uncharacterized protein</fullName>
    </submittedName>
</protein>
<evidence type="ECO:0000313" key="1">
    <source>
        <dbReference type="EMBL" id="KAI4341371.1"/>
    </source>
</evidence>